<gene>
    <name evidence="6" type="ORF">O3P16_12225</name>
</gene>
<proteinExistence type="inferred from homology"/>
<keyword evidence="2" id="KW-0326">Glycosidase</keyword>
<dbReference type="Gene3D" id="3.20.20.80">
    <property type="entry name" value="Glycosidases"/>
    <property type="match status" value="1"/>
</dbReference>
<name>A0ABT4ULB6_9BACT</name>
<dbReference type="Proteomes" id="UP001210231">
    <property type="component" value="Unassembled WGS sequence"/>
</dbReference>
<comment type="similarity">
    <text evidence="1 2">Belongs to the glycosyl hydrolase 31 family.</text>
</comment>
<dbReference type="InterPro" id="IPR013780">
    <property type="entry name" value="Glyco_hydro_b"/>
</dbReference>
<feature type="domain" description="Glycoside hydrolase family 31 N-terminal" evidence="4">
    <location>
        <begin position="21"/>
        <end position="164"/>
    </location>
</feature>
<sequence>MKKYIITIGIVLIAVFVQAQKNWQVDVINNRVIKVVYNSNSGQFKDQVSLFDEQKIRGNRDSVRVETHPDRVVLNAGKISLIITAFSDSTYSGFNIGLQPGESLYGGGERSTALNKRGQYLPLYNRAHYAYELDANQLNFGIPVLFSDKGYAVFFNNPSKGFMDVGAKNKDILQAGFVSGKLELYFFLGENIAEQLTHYTALTGRQNLPPRWALGNIQSRFGYRSQKQAEEVVAEMKKQQMPIDALVLDLFWFGDSVQGFLGNLDWDRRHWPAAEKMVAAFKRKNVKTILITEPFFVERTKHYEESKPFLAKDNSGNPYYLKEFYFGKGGLIDLFRPESREYFWKFYKKFTDQGIAGWWGDLGEPESHPQDLIHDLSSLGINRKVYADEVHNYYGHVWSKLVHDGFAKHYPDQRLFHLNRAGFAGSQQYSAFPWTGDVARSWGGLKAQLPNLLSMSISGMPYIHSDAGGFALGDSVDNELYTRWLQFAVFTPVFRPHGSALQGLDPTMKDIPSEPVYYREPYKSIVRNAINLRYRLLPYNYNLAYEQALYGKPLMRPMFYDSFSDGMALTYTNQYFWGDEMIVAPVIERDVKEQRIYLPVKNEWYDLYSNQLFKSGGEFKVSTSLDKIPVFIKGGSFVPTWERKNYTTTEVYDTTKYVVVTYYPGSQPSKYILRNDADNGIFTIKDRKFSQVNFEGENIENGYVFKVAEESGFMKSMKRITFRVALNNSVISLNGRKVKSVLVNNKPVTFKTTPLFVEVQLPGNNADIKVLY</sequence>
<feature type="domain" description="Glycosyl hydrolase family 31 C-terminal" evidence="5">
    <location>
        <begin position="551"/>
        <end position="636"/>
    </location>
</feature>
<dbReference type="SUPFAM" id="SSF51445">
    <property type="entry name" value="(Trans)glycosidases"/>
    <property type="match status" value="1"/>
</dbReference>
<dbReference type="Pfam" id="PF21365">
    <property type="entry name" value="Glyco_hydro_31_3rd"/>
    <property type="match status" value="1"/>
</dbReference>
<dbReference type="CDD" id="cd14752">
    <property type="entry name" value="GH31_N"/>
    <property type="match status" value="1"/>
</dbReference>
<dbReference type="RefSeq" id="WP_407031905.1">
    <property type="nucleotide sequence ID" value="NZ_JAQGEF010000014.1"/>
</dbReference>
<dbReference type="InterPro" id="IPR051816">
    <property type="entry name" value="Glycosyl_Hydrolase_31"/>
</dbReference>
<evidence type="ECO:0000313" key="7">
    <source>
        <dbReference type="Proteomes" id="UP001210231"/>
    </source>
</evidence>
<dbReference type="EMBL" id="JAQGEF010000014">
    <property type="protein sequence ID" value="MDA3615578.1"/>
    <property type="molecule type" value="Genomic_DNA"/>
</dbReference>
<dbReference type="PANTHER" id="PTHR43863:SF2">
    <property type="entry name" value="MALTASE-GLUCOAMYLASE"/>
    <property type="match status" value="1"/>
</dbReference>
<evidence type="ECO:0000313" key="6">
    <source>
        <dbReference type="EMBL" id="MDA3615578.1"/>
    </source>
</evidence>
<dbReference type="SUPFAM" id="SSF51011">
    <property type="entry name" value="Glycosyl hydrolase domain"/>
    <property type="match status" value="1"/>
</dbReference>
<dbReference type="InterPro" id="IPR025887">
    <property type="entry name" value="Glyco_hydro_31_N_dom"/>
</dbReference>
<evidence type="ECO:0008006" key="8">
    <source>
        <dbReference type="Google" id="ProtNLM"/>
    </source>
</evidence>
<dbReference type="Pfam" id="PF13802">
    <property type="entry name" value="Gal_mutarotas_2"/>
    <property type="match status" value="1"/>
</dbReference>
<organism evidence="6 7">
    <name type="scientific">Polluticaenibacter yanchengensis</name>
    <dbReference type="NCBI Taxonomy" id="3014562"/>
    <lineage>
        <taxon>Bacteria</taxon>
        <taxon>Pseudomonadati</taxon>
        <taxon>Bacteroidota</taxon>
        <taxon>Chitinophagia</taxon>
        <taxon>Chitinophagales</taxon>
        <taxon>Chitinophagaceae</taxon>
        <taxon>Polluticaenibacter</taxon>
    </lineage>
</organism>
<dbReference type="Gene3D" id="2.60.40.1180">
    <property type="entry name" value="Golgi alpha-mannosidase II"/>
    <property type="match status" value="2"/>
</dbReference>
<evidence type="ECO:0000256" key="1">
    <source>
        <dbReference type="ARBA" id="ARBA00007806"/>
    </source>
</evidence>
<dbReference type="Pfam" id="PF01055">
    <property type="entry name" value="Glyco_hydro_31_2nd"/>
    <property type="match status" value="1"/>
</dbReference>
<keyword evidence="7" id="KW-1185">Reference proteome</keyword>
<evidence type="ECO:0000256" key="2">
    <source>
        <dbReference type="RuleBase" id="RU361185"/>
    </source>
</evidence>
<dbReference type="InterPro" id="IPR048395">
    <property type="entry name" value="Glyco_hydro_31_C"/>
</dbReference>
<dbReference type="InterPro" id="IPR017853">
    <property type="entry name" value="GH"/>
</dbReference>
<comment type="caution">
    <text evidence="6">The sequence shown here is derived from an EMBL/GenBank/DDBJ whole genome shotgun (WGS) entry which is preliminary data.</text>
</comment>
<keyword evidence="2" id="KW-0378">Hydrolase</keyword>
<evidence type="ECO:0000259" key="3">
    <source>
        <dbReference type="Pfam" id="PF01055"/>
    </source>
</evidence>
<dbReference type="PANTHER" id="PTHR43863">
    <property type="entry name" value="HYDROLASE, PUTATIVE (AFU_ORTHOLOGUE AFUA_1G03140)-RELATED"/>
    <property type="match status" value="1"/>
</dbReference>
<protein>
    <recommendedName>
        <fullName evidence="8">DUF5110 domain-containing protein</fullName>
    </recommendedName>
</protein>
<dbReference type="InterPro" id="IPR011013">
    <property type="entry name" value="Gal_mutarotase_sf_dom"/>
</dbReference>
<dbReference type="SUPFAM" id="SSF74650">
    <property type="entry name" value="Galactose mutarotase-like"/>
    <property type="match status" value="1"/>
</dbReference>
<dbReference type="Gene3D" id="2.60.40.1760">
    <property type="entry name" value="glycosyl hydrolase (family 31)"/>
    <property type="match status" value="1"/>
</dbReference>
<evidence type="ECO:0000259" key="4">
    <source>
        <dbReference type="Pfam" id="PF13802"/>
    </source>
</evidence>
<accession>A0ABT4ULB6</accession>
<dbReference type="InterPro" id="IPR000322">
    <property type="entry name" value="Glyco_hydro_31_TIM"/>
</dbReference>
<reference evidence="6 7" key="1">
    <citation type="submission" date="2022-12" db="EMBL/GenBank/DDBJ databases">
        <title>Chitinophagaceae gen. sp. nov., a new member of the family Chitinophagaceae, isolated from soil in a chemical factory.</title>
        <authorList>
            <person name="Ke Z."/>
        </authorList>
    </citation>
    <scope>NUCLEOTIDE SEQUENCE [LARGE SCALE GENOMIC DNA]</scope>
    <source>
        <strain evidence="6 7">LY-5</strain>
    </source>
</reference>
<evidence type="ECO:0000259" key="5">
    <source>
        <dbReference type="Pfam" id="PF21365"/>
    </source>
</evidence>
<feature type="domain" description="Glycoside hydrolase family 31 TIM barrel" evidence="3">
    <location>
        <begin position="207"/>
        <end position="543"/>
    </location>
</feature>